<dbReference type="RefSeq" id="WP_302884856.1">
    <property type="nucleotide sequence ID" value="NZ_JAUMIT010000006.1"/>
</dbReference>
<gene>
    <name evidence="1" type="ORF">QVZ41_12100</name>
</gene>
<comment type="caution">
    <text evidence="1">The sequence shown here is derived from an EMBL/GenBank/DDBJ whole genome shotgun (WGS) entry which is preliminary data.</text>
</comment>
<dbReference type="Proteomes" id="UP001168642">
    <property type="component" value="Unassembled WGS sequence"/>
</dbReference>
<protein>
    <submittedName>
        <fullName evidence="1">Uncharacterized protein</fullName>
    </submittedName>
</protein>
<evidence type="ECO:0000313" key="2">
    <source>
        <dbReference type="Proteomes" id="UP001168642"/>
    </source>
</evidence>
<name>A0ABT8VUD4_9FLAO</name>
<keyword evidence="2" id="KW-1185">Reference proteome</keyword>
<organism evidence="1 2">
    <name type="scientific">Wenyingzhuangia gilva</name>
    <dbReference type="NCBI Taxonomy" id="3057677"/>
    <lineage>
        <taxon>Bacteria</taxon>
        <taxon>Pseudomonadati</taxon>
        <taxon>Bacteroidota</taxon>
        <taxon>Flavobacteriia</taxon>
        <taxon>Flavobacteriales</taxon>
        <taxon>Flavobacteriaceae</taxon>
        <taxon>Wenyingzhuangia</taxon>
    </lineage>
</organism>
<reference evidence="1" key="1">
    <citation type="submission" date="2023-07" db="EMBL/GenBank/DDBJ databases">
        <title>Wenyingzhuangia sp. chi5 genome sequencing and assembly.</title>
        <authorList>
            <person name="Park S."/>
        </authorList>
    </citation>
    <scope>NUCLEOTIDE SEQUENCE</scope>
    <source>
        <strain evidence="1">Chi5</strain>
    </source>
</reference>
<evidence type="ECO:0000313" key="1">
    <source>
        <dbReference type="EMBL" id="MDO3695583.1"/>
    </source>
</evidence>
<proteinExistence type="predicted"/>
<dbReference type="EMBL" id="JAUMIT010000006">
    <property type="protein sequence ID" value="MDO3695583.1"/>
    <property type="molecule type" value="Genomic_DNA"/>
</dbReference>
<accession>A0ABT8VUD4</accession>
<sequence length="67" mass="8062">MVELQKQVLSQVVNHKNLFIKELMKSKKWLTPPEIVELKNWLSQEQFKEYHTIIEATLNNYKYQLAS</sequence>